<dbReference type="SMART" id="SM00448">
    <property type="entry name" value="REC"/>
    <property type="match status" value="1"/>
</dbReference>
<dbReference type="Gene3D" id="3.40.50.2300">
    <property type="match status" value="1"/>
</dbReference>
<evidence type="ECO:0000256" key="5">
    <source>
        <dbReference type="ARBA" id="ARBA00023015"/>
    </source>
</evidence>
<dbReference type="SUPFAM" id="SSF52172">
    <property type="entry name" value="CheY-like"/>
    <property type="match status" value="1"/>
</dbReference>
<dbReference type="GO" id="GO:0000160">
    <property type="term" value="P:phosphorelay signal transduction system"/>
    <property type="evidence" value="ECO:0007669"/>
    <property type="project" value="UniProtKB-KW"/>
</dbReference>
<dbReference type="Gene3D" id="1.10.8.60">
    <property type="match status" value="1"/>
</dbReference>
<evidence type="ECO:0000256" key="6">
    <source>
        <dbReference type="ARBA" id="ARBA00023163"/>
    </source>
</evidence>
<dbReference type="InterPro" id="IPR002078">
    <property type="entry name" value="Sigma_54_int"/>
</dbReference>
<dbReference type="PROSITE" id="PS50045">
    <property type="entry name" value="SIGMA54_INTERACT_4"/>
    <property type="match status" value="1"/>
</dbReference>
<sequence>MPKILIIDDEKSIRNTLKEILEYENYAVDQAEDGPSGLDMLIKNKYDVVLCDIKMPKMDGLEVLSRAQELAPDAAFIMISAHGSIDTAVDATKKGAYDFLQKPPDLNRLLVTVRNALDRTKLVTETKTLKKKIAKSSEMVGTSPALEQVRKAIAKVAPTDARVLITGPNGAGKEMVARQLHEQSSRAHGPMIEVNCAAIPSELIESELFGHEKGSFTSAVKQRIGKFEQAHGGTLFLDEIGDMSLSAQAKVLRALQENKITRVGGEKEITVDVRVLAATNKNLQQEIAERNFREDLYHRLSVILIQVPALNDRRDDIGDLVQKFLDDIARDYGNKPKTVSPEALSYLKSLDWRGNIRELRNVVERLVIMSDDTITDADAKLYSGK</sequence>
<dbReference type="InterPro" id="IPR011006">
    <property type="entry name" value="CheY-like_superfamily"/>
</dbReference>
<dbReference type="PROSITE" id="PS50110">
    <property type="entry name" value="RESPONSE_REGULATORY"/>
    <property type="match status" value="1"/>
</dbReference>
<dbReference type="CDD" id="cd00009">
    <property type="entry name" value="AAA"/>
    <property type="match status" value="1"/>
</dbReference>
<evidence type="ECO:0000313" key="11">
    <source>
        <dbReference type="Proteomes" id="UP000192266"/>
    </source>
</evidence>
<keyword evidence="11" id="KW-1185">Reference proteome</keyword>
<dbReference type="STRING" id="645990.SAMN00120144_1284"/>
<dbReference type="InterPro" id="IPR025943">
    <property type="entry name" value="Sigma_54_int_dom_ATP-bd_2"/>
</dbReference>
<dbReference type="OrthoDB" id="9782110at2"/>
<dbReference type="InterPro" id="IPR001789">
    <property type="entry name" value="Sig_transdc_resp-reg_receiver"/>
</dbReference>
<dbReference type="InterPro" id="IPR027417">
    <property type="entry name" value="P-loop_NTPase"/>
</dbReference>
<organism evidence="10 11">
    <name type="scientific">Hymenobacter roseosalivarius DSM 11622</name>
    <dbReference type="NCBI Taxonomy" id="645990"/>
    <lineage>
        <taxon>Bacteria</taxon>
        <taxon>Pseudomonadati</taxon>
        <taxon>Bacteroidota</taxon>
        <taxon>Cytophagia</taxon>
        <taxon>Cytophagales</taxon>
        <taxon>Hymenobacteraceae</taxon>
        <taxon>Hymenobacter</taxon>
    </lineage>
</organism>
<keyword evidence="1 7" id="KW-0597">Phosphoprotein</keyword>
<evidence type="ECO:0000256" key="2">
    <source>
        <dbReference type="ARBA" id="ARBA00022741"/>
    </source>
</evidence>
<keyword evidence="6" id="KW-0804">Transcription</keyword>
<keyword evidence="2" id="KW-0547">Nucleotide-binding</keyword>
<evidence type="ECO:0000256" key="4">
    <source>
        <dbReference type="ARBA" id="ARBA00023012"/>
    </source>
</evidence>
<keyword evidence="4" id="KW-0902">Two-component regulatory system</keyword>
<dbReference type="InterPro" id="IPR003593">
    <property type="entry name" value="AAA+_ATPase"/>
</dbReference>
<evidence type="ECO:0000313" key="10">
    <source>
        <dbReference type="EMBL" id="SMC00530.1"/>
    </source>
</evidence>
<gene>
    <name evidence="10" type="ORF">SAMN00120144_1284</name>
</gene>
<feature type="domain" description="Sigma-54 factor interaction" evidence="8">
    <location>
        <begin position="139"/>
        <end position="368"/>
    </location>
</feature>
<evidence type="ECO:0000256" key="7">
    <source>
        <dbReference type="PROSITE-ProRule" id="PRU00169"/>
    </source>
</evidence>
<reference evidence="10 11" key="1">
    <citation type="submission" date="2017-04" db="EMBL/GenBank/DDBJ databases">
        <authorList>
            <person name="Afonso C.L."/>
            <person name="Miller P.J."/>
            <person name="Scott M.A."/>
            <person name="Spackman E."/>
            <person name="Goraichik I."/>
            <person name="Dimitrov K.M."/>
            <person name="Suarez D.L."/>
            <person name="Swayne D.E."/>
        </authorList>
    </citation>
    <scope>NUCLEOTIDE SEQUENCE [LARGE SCALE GENOMIC DNA]</scope>
    <source>
        <strain evidence="10 11">DSM 11622</strain>
    </source>
</reference>
<dbReference type="RefSeq" id="WP_084447885.1">
    <property type="nucleotide sequence ID" value="NZ_FWWW01000104.1"/>
</dbReference>
<dbReference type="SMART" id="SM00382">
    <property type="entry name" value="AAA"/>
    <property type="match status" value="1"/>
</dbReference>
<dbReference type="SUPFAM" id="SSF52540">
    <property type="entry name" value="P-loop containing nucleoside triphosphate hydrolases"/>
    <property type="match status" value="1"/>
</dbReference>
<dbReference type="PANTHER" id="PTHR32071:SF17">
    <property type="entry name" value="TRANSCRIPTIONAL REGULATOR (NTRC FAMILY)"/>
    <property type="match status" value="1"/>
</dbReference>
<dbReference type="Gene3D" id="3.40.50.300">
    <property type="entry name" value="P-loop containing nucleotide triphosphate hydrolases"/>
    <property type="match status" value="1"/>
</dbReference>
<accession>A0A1W1W4Z6</accession>
<dbReference type="Pfam" id="PF00158">
    <property type="entry name" value="Sigma54_activat"/>
    <property type="match status" value="1"/>
</dbReference>
<dbReference type="InterPro" id="IPR058031">
    <property type="entry name" value="AAA_lid_NorR"/>
</dbReference>
<dbReference type="EMBL" id="FWWW01000104">
    <property type="protein sequence ID" value="SMC00530.1"/>
    <property type="molecule type" value="Genomic_DNA"/>
</dbReference>
<evidence type="ECO:0000256" key="1">
    <source>
        <dbReference type="ARBA" id="ARBA00022553"/>
    </source>
</evidence>
<protein>
    <submittedName>
        <fullName evidence="10">Putative two component, sigma54 specific, transcriptional regulator, Fis family</fullName>
    </submittedName>
</protein>
<keyword evidence="3" id="KW-0067">ATP-binding</keyword>
<name>A0A1W1W4Z6_9BACT</name>
<dbReference type="GO" id="GO:0005524">
    <property type="term" value="F:ATP binding"/>
    <property type="evidence" value="ECO:0007669"/>
    <property type="project" value="UniProtKB-KW"/>
</dbReference>
<evidence type="ECO:0000256" key="3">
    <source>
        <dbReference type="ARBA" id="ARBA00022840"/>
    </source>
</evidence>
<evidence type="ECO:0000259" key="9">
    <source>
        <dbReference type="PROSITE" id="PS50110"/>
    </source>
</evidence>
<dbReference type="GO" id="GO:0006355">
    <property type="term" value="P:regulation of DNA-templated transcription"/>
    <property type="evidence" value="ECO:0007669"/>
    <property type="project" value="InterPro"/>
</dbReference>
<dbReference type="Pfam" id="PF00072">
    <property type="entry name" value="Response_reg"/>
    <property type="match status" value="1"/>
</dbReference>
<evidence type="ECO:0000259" key="8">
    <source>
        <dbReference type="PROSITE" id="PS50045"/>
    </source>
</evidence>
<feature type="domain" description="Response regulatory" evidence="9">
    <location>
        <begin position="3"/>
        <end position="117"/>
    </location>
</feature>
<dbReference type="PANTHER" id="PTHR32071">
    <property type="entry name" value="TRANSCRIPTIONAL REGULATORY PROTEIN"/>
    <property type="match status" value="1"/>
</dbReference>
<dbReference type="FunFam" id="3.40.50.2300:FF:000018">
    <property type="entry name" value="DNA-binding transcriptional regulator NtrC"/>
    <property type="match status" value="1"/>
</dbReference>
<dbReference type="Proteomes" id="UP000192266">
    <property type="component" value="Unassembled WGS sequence"/>
</dbReference>
<dbReference type="PROSITE" id="PS00676">
    <property type="entry name" value="SIGMA54_INTERACT_2"/>
    <property type="match status" value="1"/>
</dbReference>
<dbReference type="AlphaFoldDB" id="A0A1W1W4Z6"/>
<feature type="modified residue" description="4-aspartylphosphate" evidence="7">
    <location>
        <position position="52"/>
    </location>
</feature>
<dbReference type="FunFam" id="3.40.50.300:FF:000006">
    <property type="entry name" value="DNA-binding transcriptional regulator NtrC"/>
    <property type="match status" value="1"/>
</dbReference>
<keyword evidence="5" id="KW-0805">Transcription regulation</keyword>
<proteinExistence type="predicted"/>
<dbReference type="Pfam" id="PF25601">
    <property type="entry name" value="AAA_lid_14"/>
    <property type="match status" value="1"/>
</dbReference>